<gene>
    <name evidence="2" type="ORF">BUALT_Bualt01G0133300</name>
</gene>
<organism evidence="2 3">
    <name type="scientific">Buddleja alternifolia</name>
    <dbReference type="NCBI Taxonomy" id="168488"/>
    <lineage>
        <taxon>Eukaryota</taxon>
        <taxon>Viridiplantae</taxon>
        <taxon>Streptophyta</taxon>
        <taxon>Embryophyta</taxon>
        <taxon>Tracheophyta</taxon>
        <taxon>Spermatophyta</taxon>
        <taxon>Magnoliopsida</taxon>
        <taxon>eudicotyledons</taxon>
        <taxon>Gunneridae</taxon>
        <taxon>Pentapetalae</taxon>
        <taxon>asterids</taxon>
        <taxon>lamiids</taxon>
        <taxon>Lamiales</taxon>
        <taxon>Scrophulariaceae</taxon>
        <taxon>Buddlejeae</taxon>
        <taxon>Buddleja</taxon>
    </lineage>
</organism>
<evidence type="ECO:0000256" key="1">
    <source>
        <dbReference type="SAM" id="MobiDB-lite"/>
    </source>
</evidence>
<reference evidence="2" key="1">
    <citation type="submission" date="2019-10" db="EMBL/GenBank/DDBJ databases">
        <authorList>
            <person name="Zhang R."/>
            <person name="Pan Y."/>
            <person name="Wang J."/>
            <person name="Ma R."/>
            <person name="Yu S."/>
        </authorList>
    </citation>
    <scope>NUCLEOTIDE SEQUENCE</scope>
    <source>
        <strain evidence="2">LA-IB0</strain>
        <tissue evidence="2">Leaf</tissue>
    </source>
</reference>
<accession>A0AAV6YDB5</accession>
<evidence type="ECO:0008006" key="4">
    <source>
        <dbReference type="Google" id="ProtNLM"/>
    </source>
</evidence>
<evidence type="ECO:0000313" key="3">
    <source>
        <dbReference type="Proteomes" id="UP000826271"/>
    </source>
</evidence>
<proteinExistence type="predicted"/>
<feature type="compositionally biased region" description="Polar residues" evidence="1">
    <location>
        <begin position="305"/>
        <end position="322"/>
    </location>
</feature>
<dbReference type="AlphaFoldDB" id="A0AAV6YDB5"/>
<feature type="region of interest" description="Disordered" evidence="1">
    <location>
        <begin position="305"/>
        <end position="421"/>
    </location>
</feature>
<name>A0AAV6YDB5_9LAMI</name>
<comment type="caution">
    <text evidence="2">The sequence shown here is derived from an EMBL/GenBank/DDBJ whole genome shotgun (WGS) entry which is preliminary data.</text>
</comment>
<dbReference type="EMBL" id="WHWC01000001">
    <property type="protein sequence ID" value="KAG8390916.1"/>
    <property type="molecule type" value="Genomic_DNA"/>
</dbReference>
<feature type="region of interest" description="Disordered" evidence="1">
    <location>
        <begin position="239"/>
        <end position="282"/>
    </location>
</feature>
<protein>
    <recommendedName>
        <fullName evidence="4">Transposase</fullName>
    </recommendedName>
</protein>
<dbReference type="Proteomes" id="UP000826271">
    <property type="component" value="Unassembled WGS sequence"/>
</dbReference>
<sequence>MYNNFKEKYKGQDLIRLFWKAASTYSVKLHLRIMKEIERISPKIGKKETAYEWMCKISSNHWARRFFSGRTKCDALVNNISESFNSYILDARELPIIDMFEWIRRKCYPCCHVVASLNYHNMSYDDYVDDYLKKVIYVRVYSHMINPVPSMHDFEKSSLGSVEPPNVKVRVGRPRKVRRRDGNYRRDPNCVSRVGLTHTCGICLQQGHNRSTCTNPPHPNSTVQHNKTSGNAKYVETEAAAQEEEQAQTNIDPQFESETAKGRDTAEETDEQTPMEFDTAPLFERPSYSEYARHMESVQFNSNVNTTPQMHQQPSQTASSLANEGPRADVHLSTQASSVPNVHLPKPPRSRKQSCPKLKRHQTQPQSQPQKKKGPQTSIADFKKSWNPSTWISRSGESSSAGNSSGRSNVPKVVKKGPNRQ</sequence>
<keyword evidence="3" id="KW-1185">Reference proteome</keyword>
<evidence type="ECO:0000313" key="2">
    <source>
        <dbReference type="EMBL" id="KAG8390916.1"/>
    </source>
</evidence>
<feature type="compositionally biased region" description="Low complexity" evidence="1">
    <location>
        <begin position="393"/>
        <end position="409"/>
    </location>
</feature>
<feature type="compositionally biased region" description="Basic residues" evidence="1">
    <location>
        <begin position="346"/>
        <end position="362"/>
    </location>
</feature>